<keyword evidence="2" id="KW-1185">Reference proteome</keyword>
<dbReference type="Proteomes" id="UP000504606">
    <property type="component" value="Unplaced"/>
</dbReference>
<proteinExistence type="predicted"/>
<feature type="compositionally biased region" description="Pro residues" evidence="1">
    <location>
        <begin position="307"/>
        <end position="324"/>
    </location>
</feature>
<evidence type="ECO:0000313" key="3">
    <source>
        <dbReference type="RefSeq" id="XP_052119622.1"/>
    </source>
</evidence>
<dbReference type="KEGG" id="foc:127748788"/>
<dbReference type="RefSeq" id="XP_052119622.1">
    <property type="nucleotide sequence ID" value="XM_052263662.1"/>
</dbReference>
<evidence type="ECO:0000313" key="2">
    <source>
        <dbReference type="Proteomes" id="UP000504606"/>
    </source>
</evidence>
<dbReference type="AlphaFoldDB" id="A0A9C6TZ39"/>
<gene>
    <name evidence="3" type="primary">LOC127748788</name>
</gene>
<feature type="region of interest" description="Disordered" evidence="1">
    <location>
        <begin position="1"/>
        <end position="50"/>
    </location>
</feature>
<dbReference type="OrthoDB" id="3176171at2759"/>
<protein>
    <submittedName>
        <fullName evidence="3">Uncharacterized protein LOC127748788</fullName>
    </submittedName>
</protein>
<organism evidence="2 3">
    <name type="scientific">Frankliniella occidentalis</name>
    <name type="common">Western flower thrips</name>
    <name type="synonym">Euthrips occidentalis</name>
    <dbReference type="NCBI Taxonomy" id="133901"/>
    <lineage>
        <taxon>Eukaryota</taxon>
        <taxon>Metazoa</taxon>
        <taxon>Ecdysozoa</taxon>
        <taxon>Arthropoda</taxon>
        <taxon>Hexapoda</taxon>
        <taxon>Insecta</taxon>
        <taxon>Pterygota</taxon>
        <taxon>Neoptera</taxon>
        <taxon>Paraneoptera</taxon>
        <taxon>Thysanoptera</taxon>
        <taxon>Terebrantia</taxon>
        <taxon>Thripoidea</taxon>
        <taxon>Thripidae</taxon>
        <taxon>Frankliniella</taxon>
    </lineage>
</organism>
<reference evidence="3" key="1">
    <citation type="submission" date="2025-08" db="UniProtKB">
        <authorList>
            <consortium name="RefSeq"/>
        </authorList>
    </citation>
    <scope>IDENTIFICATION</scope>
    <source>
        <tissue evidence="3">Whole organism</tissue>
    </source>
</reference>
<feature type="region of interest" description="Disordered" evidence="1">
    <location>
        <begin position="247"/>
        <end position="324"/>
    </location>
</feature>
<accession>A0A9C6TZ39</accession>
<feature type="compositionally biased region" description="Basic and acidic residues" evidence="1">
    <location>
        <begin position="256"/>
        <end position="268"/>
    </location>
</feature>
<dbReference type="GeneID" id="127748788"/>
<feature type="compositionally biased region" description="Polar residues" evidence="1">
    <location>
        <begin position="292"/>
        <end position="302"/>
    </location>
</feature>
<name>A0A9C6TZ39_FRAOC</name>
<evidence type="ECO:0000256" key="1">
    <source>
        <dbReference type="SAM" id="MobiDB-lite"/>
    </source>
</evidence>
<sequence>MSPAARRSPNRTTKANKSSSPGGGGGSSSSSVSGKDDQHDGIEGLGVVGSGMGDPREALILSLKREVAALQSENDHLRGALRLNGEHLVGGDPGAPRAIGSPPPAVDLERLAELEANELAGLVQHYMQENEALRRENSDLFSTREVLMRDQDLVCRENERLLKKLEDVNSVCCRSPIIPARPTFSGDLLNMSLAGSDMGPLGATMGHDLMASSTNVWVHPLNGSVGSPGGSTTALTGPKFKAEILEGRHSAKPPHRLPDSIQKELDKRRIGKSMTNIAESYRDRSHQRHNSWDNSKQGSPGLSSDPPTAPVLPAQPQPPQAVHG</sequence>